<evidence type="ECO:0000259" key="4">
    <source>
        <dbReference type="Pfam" id="PF00171"/>
    </source>
</evidence>
<name>A0A0R1K8F3_9LACO</name>
<dbReference type="InterPro" id="IPR015590">
    <property type="entry name" value="Aldehyde_DH_dom"/>
</dbReference>
<evidence type="ECO:0000256" key="2">
    <source>
        <dbReference type="ARBA" id="ARBA00022857"/>
    </source>
</evidence>
<sequence>MYPESVIKNWRNLFMAYKTINPFNNEVVKEYDNATKEDINKTLEIDDKLYHQFKKQPISERAAILHKIADLMRKNEDDLAKTMVLDMGKLIGEAKGEVELCALIADYFADNAENLLKPTPIKSGAGDAWVEKQSTGTIMMVEPWNFPYYQIMRVFAPNFMVGNPMILKHASNTPGSAVAFEKVVNDAGAPEGSLTNLFLSYDQVSDIIADDRIQGVALTGSERGGQSVNKVAGENLKKSTMELGGTDAFIVTSDADIDQVMSVAAKARIYNAGQVCTSSKRFIVADNLYNEFVDRLTKKFAEFKPGDPMDPTTTLAPMSSARAKDKLTEQVNEAVKAGAKVQFGNKPIDLPGQFFMPTILTDIDSKNPAYSKEMFGPVAQVYKAASDEEAIDIANDSNYGLGGIVFSGSKEHGAEVAKQIETGMVFVNTFMFTLPELPFGGVKKSGFGREMSSLGLEAFVNEKLIVAVDKPDLNNLAGGLF</sequence>
<gene>
    <name evidence="5" type="ORF">FD03_GL000425</name>
</gene>
<dbReference type="InterPro" id="IPR044148">
    <property type="entry name" value="ALDH_GabD1-like"/>
</dbReference>
<keyword evidence="2" id="KW-0521">NADP</keyword>
<protein>
    <submittedName>
        <fullName evidence="5">Succinate-semialdehyde dehydrogenase</fullName>
    </submittedName>
</protein>
<accession>A0A0R1K8F3</accession>
<dbReference type="Proteomes" id="UP000051248">
    <property type="component" value="Unassembled WGS sequence"/>
</dbReference>
<dbReference type="InterPro" id="IPR016161">
    <property type="entry name" value="Ald_DH/histidinol_DH"/>
</dbReference>
<evidence type="ECO:0000256" key="1">
    <source>
        <dbReference type="ARBA" id="ARBA00009986"/>
    </source>
</evidence>
<dbReference type="CDD" id="cd07100">
    <property type="entry name" value="ALDH_SSADH1_GabD1"/>
    <property type="match status" value="1"/>
</dbReference>
<comment type="caution">
    <text evidence="5">The sequence shown here is derived from an EMBL/GenBank/DDBJ whole genome shotgun (WGS) entry which is preliminary data.</text>
</comment>
<dbReference type="PANTHER" id="PTHR43217">
    <property type="entry name" value="SUCCINATE SEMIALDEHYDE DEHYDROGENASE [NAD(P)+] SAD"/>
    <property type="match status" value="1"/>
</dbReference>
<keyword evidence="6" id="KW-1185">Reference proteome</keyword>
<dbReference type="Gene3D" id="3.40.605.10">
    <property type="entry name" value="Aldehyde Dehydrogenase, Chain A, domain 1"/>
    <property type="match status" value="1"/>
</dbReference>
<dbReference type="FunFam" id="3.40.605.10:FF:000012">
    <property type="entry name" value="NAD-dependent succinate-semialdehyde dehydrogenase"/>
    <property type="match status" value="1"/>
</dbReference>
<dbReference type="STRING" id="1423775.FD03_GL000425"/>
<dbReference type="Gene3D" id="3.40.309.10">
    <property type="entry name" value="Aldehyde Dehydrogenase, Chain A, domain 2"/>
    <property type="match status" value="1"/>
</dbReference>
<dbReference type="GO" id="GO:0004777">
    <property type="term" value="F:succinate-semialdehyde dehydrogenase (NAD+) activity"/>
    <property type="evidence" value="ECO:0007669"/>
    <property type="project" value="TreeGrafter"/>
</dbReference>
<dbReference type="GO" id="GO:0004030">
    <property type="term" value="F:aldehyde dehydrogenase [NAD(P)+] activity"/>
    <property type="evidence" value="ECO:0007669"/>
    <property type="project" value="InterPro"/>
</dbReference>
<evidence type="ECO:0000256" key="3">
    <source>
        <dbReference type="ARBA" id="ARBA00023002"/>
    </source>
</evidence>
<dbReference type="InterPro" id="IPR016163">
    <property type="entry name" value="Ald_DH_C"/>
</dbReference>
<dbReference type="AlphaFoldDB" id="A0A0R1K8F3"/>
<dbReference type="PANTHER" id="PTHR43217:SF2">
    <property type="entry name" value="SUCCINATE-SEMIALDEHYDE DEHYDROGENASE [NADP(+)]"/>
    <property type="match status" value="1"/>
</dbReference>
<dbReference type="PATRIC" id="fig|1423775.4.peg.434"/>
<proteinExistence type="inferred from homology"/>
<dbReference type="EMBL" id="AZDZ01000011">
    <property type="protein sequence ID" value="KRK79724.1"/>
    <property type="molecule type" value="Genomic_DNA"/>
</dbReference>
<dbReference type="Pfam" id="PF00171">
    <property type="entry name" value="Aldedh"/>
    <property type="match status" value="1"/>
</dbReference>
<evidence type="ECO:0000313" key="5">
    <source>
        <dbReference type="EMBL" id="KRK79724.1"/>
    </source>
</evidence>
<dbReference type="InterPro" id="IPR016162">
    <property type="entry name" value="Ald_DH_N"/>
</dbReference>
<keyword evidence="3" id="KW-0560">Oxidoreductase</keyword>
<dbReference type="InterPro" id="IPR047110">
    <property type="entry name" value="GABD/Sad-like"/>
</dbReference>
<reference evidence="5 6" key="1">
    <citation type="journal article" date="2015" name="Genome Announc.">
        <title>Expanding the biotechnology potential of lactobacilli through comparative genomics of 213 strains and associated genera.</title>
        <authorList>
            <person name="Sun Z."/>
            <person name="Harris H.M."/>
            <person name="McCann A."/>
            <person name="Guo C."/>
            <person name="Argimon S."/>
            <person name="Zhang W."/>
            <person name="Yang X."/>
            <person name="Jeffery I.B."/>
            <person name="Cooney J.C."/>
            <person name="Kagawa T.F."/>
            <person name="Liu W."/>
            <person name="Song Y."/>
            <person name="Salvetti E."/>
            <person name="Wrobel A."/>
            <person name="Rasinkangas P."/>
            <person name="Parkhill J."/>
            <person name="Rea M.C."/>
            <person name="O'Sullivan O."/>
            <person name="Ritari J."/>
            <person name="Douillard F.P."/>
            <person name="Paul Ross R."/>
            <person name="Yang R."/>
            <person name="Briner A.E."/>
            <person name="Felis G.E."/>
            <person name="de Vos W.M."/>
            <person name="Barrangou R."/>
            <person name="Klaenhammer T.R."/>
            <person name="Caufield P.W."/>
            <person name="Cui Y."/>
            <person name="Zhang H."/>
            <person name="O'Toole P.W."/>
        </authorList>
    </citation>
    <scope>NUCLEOTIDE SEQUENCE [LARGE SCALE GENOMIC DNA]</scope>
    <source>
        <strain evidence="5 6">DSM 19682</strain>
    </source>
</reference>
<dbReference type="eggNOG" id="COG1012">
    <property type="taxonomic scope" value="Bacteria"/>
</dbReference>
<comment type="similarity">
    <text evidence="1">Belongs to the aldehyde dehydrogenase family.</text>
</comment>
<dbReference type="SUPFAM" id="SSF53720">
    <property type="entry name" value="ALDH-like"/>
    <property type="match status" value="1"/>
</dbReference>
<feature type="domain" description="Aldehyde dehydrogenase" evidence="4">
    <location>
        <begin position="17"/>
        <end position="464"/>
    </location>
</feature>
<dbReference type="FunFam" id="3.40.309.10:FF:000009">
    <property type="entry name" value="Aldehyde dehydrogenase A"/>
    <property type="match status" value="1"/>
</dbReference>
<evidence type="ECO:0000313" key="6">
    <source>
        <dbReference type="Proteomes" id="UP000051248"/>
    </source>
</evidence>
<organism evidence="5 6">
    <name type="scientific">Companilactobacillus nodensis DSM 19682 = JCM 14932 = NBRC 107160</name>
    <dbReference type="NCBI Taxonomy" id="1423775"/>
    <lineage>
        <taxon>Bacteria</taxon>
        <taxon>Bacillati</taxon>
        <taxon>Bacillota</taxon>
        <taxon>Bacilli</taxon>
        <taxon>Lactobacillales</taxon>
        <taxon>Lactobacillaceae</taxon>
        <taxon>Companilactobacillus</taxon>
    </lineage>
</organism>